<sequence length="326" mass="35999">MRLRQNPRILTQFKNDKPAELGMVRYIRDVPKDATQRGVLSKLDELGFRINEGIDGAIGVMAASKGVEVAYIFNFFGIAIDEWFEAFPDQLQAVFKPEFYFLEDAYRFSFLNGKMWSGVAIGVSMAVDKLATVLNWFLHDDKSPIKHKYPNLVCPFKKDDLKERMMITPLHASYGGGCMVPAQDLMVCVDVYACAPVPPRHFSSRQGGEGETLVRASFGEHVIEIDAKQSKELKGSQVFKILMYIPAVMEQITLTRIDKLGGSAEPVVYDTDAGPLEVMWSVTEEAAVKKAGITLQGKSDGSSKGGIDSAGVKASLDGVVGWLIWC</sequence>
<organism evidence="1">
    <name type="scientific">Haptolina ericina</name>
    <dbReference type="NCBI Taxonomy" id="156174"/>
    <lineage>
        <taxon>Eukaryota</taxon>
        <taxon>Haptista</taxon>
        <taxon>Haptophyta</taxon>
        <taxon>Prymnesiophyceae</taxon>
        <taxon>Prymnesiales</taxon>
        <taxon>Prymnesiaceae</taxon>
        <taxon>Haptolina</taxon>
    </lineage>
</organism>
<gene>
    <name evidence="1" type="ORF">HERI1096_LOCUS9269</name>
</gene>
<protein>
    <submittedName>
        <fullName evidence="1">Uncharacterized protein</fullName>
    </submittedName>
</protein>
<proteinExistence type="predicted"/>
<dbReference type="EMBL" id="HBHX01016556">
    <property type="protein sequence ID" value="CAE0108609.1"/>
    <property type="molecule type" value="Transcribed_RNA"/>
</dbReference>
<accession>A0A7S3EUA9</accession>
<name>A0A7S3EUA9_9EUKA</name>
<reference evidence="1" key="1">
    <citation type="submission" date="2021-01" db="EMBL/GenBank/DDBJ databases">
        <authorList>
            <person name="Corre E."/>
            <person name="Pelletier E."/>
            <person name="Niang G."/>
            <person name="Scheremetjew M."/>
            <person name="Finn R."/>
            <person name="Kale V."/>
            <person name="Holt S."/>
            <person name="Cochrane G."/>
            <person name="Meng A."/>
            <person name="Brown T."/>
            <person name="Cohen L."/>
        </authorList>
    </citation>
    <scope>NUCLEOTIDE SEQUENCE</scope>
    <source>
        <strain evidence="1">CCMP281</strain>
    </source>
</reference>
<evidence type="ECO:0000313" key="1">
    <source>
        <dbReference type="EMBL" id="CAE0108609.1"/>
    </source>
</evidence>
<dbReference type="AlphaFoldDB" id="A0A7S3EUA9"/>